<gene>
    <name evidence="1" type="ORF">PEVE_00036148</name>
</gene>
<name>A0ABN8T2Y8_9CNID</name>
<comment type="caution">
    <text evidence="1">The sequence shown here is derived from an EMBL/GenBank/DDBJ whole genome shotgun (WGS) entry which is preliminary data.</text>
</comment>
<protein>
    <submittedName>
        <fullName evidence="1">Uncharacterized protein</fullName>
    </submittedName>
</protein>
<sequence>MAQKMSFSLDCVYCSSYIKYLLRFEYMSNSLNKALFNKYSDILQVPQIFQVGEYPCVKIHNVVGTKIPVKKLKRNIQDVATKPIFL</sequence>
<organism evidence="1 2">
    <name type="scientific">Porites evermanni</name>
    <dbReference type="NCBI Taxonomy" id="104178"/>
    <lineage>
        <taxon>Eukaryota</taxon>
        <taxon>Metazoa</taxon>
        <taxon>Cnidaria</taxon>
        <taxon>Anthozoa</taxon>
        <taxon>Hexacorallia</taxon>
        <taxon>Scleractinia</taxon>
        <taxon>Fungiina</taxon>
        <taxon>Poritidae</taxon>
        <taxon>Porites</taxon>
    </lineage>
</organism>
<dbReference type="Proteomes" id="UP001159427">
    <property type="component" value="Unassembled WGS sequence"/>
</dbReference>
<accession>A0ABN8T2Y8</accession>
<keyword evidence="2" id="KW-1185">Reference proteome</keyword>
<evidence type="ECO:0000313" key="2">
    <source>
        <dbReference type="Proteomes" id="UP001159427"/>
    </source>
</evidence>
<proteinExistence type="predicted"/>
<evidence type="ECO:0000313" key="1">
    <source>
        <dbReference type="EMBL" id="CAH3198285.1"/>
    </source>
</evidence>
<dbReference type="EMBL" id="CALNXI010005701">
    <property type="protein sequence ID" value="CAH3198285.1"/>
    <property type="molecule type" value="Genomic_DNA"/>
</dbReference>
<reference evidence="1 2" key="1">
    <citation type="submission" date="2022-05" db="EMBL/GenBank/DDBJ databases">
        <authorList>
            <consortium name="Genoscope - CEA"/>
            <person name="William W."/>
        </authorList>
    </citation>
    <scope>NUCLEOTIDE SEQUENCE [LARGE SCALE GENOMIC DNA]</scope>
</reference>